<evidence type="ECO:0000256" key="2">
    <source>
        <dbReference type="ARBA" id="ARBA00010271"/>
    </source>
</evidence>
<proteinExistence type="inferred from homology"/>
<dbReference type="Pfam" id="PF03016">
    <property type="entry name" value="Exostosin_GT47"/>
    <property type="match status" value="1"/>
</dbReference>
<keyword evidence="6" id="KW-0472">Membrane</keyword>
<keyword evidence="6" id="KW-1133">Transmembrane helix</keyword>
<dbReference type="PANTHER" id="PTHR11062">
    <property type="entry name" value="EXOSTOSIN HEPARAN SULFATE GLYCOSYLTRANSFERASE -RELATED"/>
    <property type="match status" value="1"/>
</dbReference>
<comment type="similarity">
    <text evidence="2">Belongs to the glycosyltransferase 47 family.</text>
</comment>
<feature type="compositionally biased region" description="Polar residues" evidence="5">
    <location>
        <begin position="106"/>
        <end position="115"/>
    </location>
</feature>
<evidence type="ECO:0000256" key="4">
    <source>
        <dbReference type="ARBA" id="ARBA00023034"/>
    </source>
</evidence>
<accession>A0ABP0XJF4</accession>
<evidence type="ECO:0000256" key="1">
    <source>
        <dbReference type="ARBA" id="ARBA00004323"/>
    </source>
</evidence>
<gene>
    <name evidence="8" type="ORF">CSSPJE1EN1_LOCUS24721</name>
</gene>
<feature type="transmembrane region" description="Helical" evidence="6">
    <location>
        <begin position="37"/>
        <end position="58"/>
    </location>
</feature>
<dbReference type="PANTHER" id="PTHR11062:SF249">
    <property type="entry name" value="OS08G0438600 PROTEIN"/>
    <property type="match status" value="1"/>
</dbReference>
<keyword evidence="3" id="KW-0735">Signal-anchor</keyword>
<evidence type="ECO:0000256" key="6">
    <source>
        <dbReference type="SAM" id="Phobius"/>
    </source>
</evidence>
<evidence type="ECO:0000256" key="3">
    <source>
        <dbReference type="ARBA" id="ARBA00022968"/>
    </source>
</evidence>
<dbReference type="InterPro" id="IPR040911">
    <property type="entry name" value="Exostosin_GT47"/>
</dbReference>
<feature type="domain" description="Exostosin GT47" evidence="7">
    <location>
        <begin position="177"/>
        <end position="488"/>
    </location>
</feature>
<keyword evidence="9" id="KW-1185">Reference proteome</keyword>
<keyword evidence="6" id="KW-0812">Transmembrane</keyword>
<sequence length="563" mass="63395">MKRGMMMPGGGKVETPSPVSSEPVNQRLVMMQARSSYVTLAIVSLISIFALSGCFMFAHDSLGGGGGGGSSPDPALQEQPHVAYLSYPSKLGYPLQVSQTHEHETSQQLSSNSESLGEKRSTNETDRFDAAILDVSTSGSLEDDQRMMISAELLPNISSSSNSSRRRRPPGCDPITAKLKVFMYDLPSEFHYGMIAPDAFPAGKPIWPKNSSDIPSYPGGLYQQHSPEFWLTNDLVTSNMPDRQTPCTAFRVDSWQTADVIFVPFFASLSYNRYSSKPELKRKNAQLQQEVERFLKNQPAWQASGGYDHVIVIHHPNSMDRMRHVLHHAMFVVADFGRYSSHVANINKDIVAPYKHVIPSFHDDHSSFDDRTTLLFFQGAIVRKEGGIIRQKLYEVLKQEPGIHFEAGNTQRDGFRSATQGMRASKFCLHLAGDTPSSNRLFDAIASHCVPVIISDDLELPFEEELDYTRFCIFVKAKDALQKGFVVELLQSVNRTEWTQMWNTLQKVHLHFTYQHPSQPNDAVNMVWKSISRKVPSIKFFLHKQNRFVRLKKTPTSFLAQQS</sequence>
<dbReference type="InterPro" id="IPR004263">
    <property type="entry name" value="Exostosin"/>
</dbReference>
<evidence type="ECO:0000313" key="8">
    <source>
        <dbReference type="EMBL" id="CAK9279243.1"/>
    </source>
</evidence>
<feature type="region of interest" description="Disordered" evidence="5">
    <location>
        <begin position="97"/>
        <end position="124"/>
    </location>
</feature>
<name>A0ABP0XJF4_9BRYO</name>
<feature type="region of interest" description="Disordered" evidence="5">
    <location>
        <begin position="1"/>
        <end position="21"/>
    </location>
</feature>
<evidence type="ECO:0000256" key="5">
    <source>
        <dbReference type="SAM" id="MobiDB-lite"/>
    </source>
</evidence>
<dbReference type="Proteomes" id="UP001497444">
    <property type="component" value="Chromosome 9"/>
</dbReference>
<dbReference type="EMBL" id="OZ020104">
    <property type="protein sequence ID" value="CAK9279243.1"/>
    <property type="molecule type" value="Genomic_DNA"/>
</dbReference>
<organism evidence="8 9">
    <name type="scientific">Sphagnum jensenii</name>
    <dbReference type="NCBI Taxonomy" id="128206"/>
    <lineage>
        <taxon>Eukaryota</taxon>
        <taxon>Viridiplantae</taxon>
        <taxon>Streptophyta</taxon>
        <taxon>Embryophyta</taxon>
        <taxon>Bryophyta</taxon>
        <taxon>Sphagnophytina</taxon>
        <taxon>Sphagnopsida</taxon>
        <taxon>Sphagnales</taxon>
        <taxon>Sphagnaceae</taxon>
        <taxon>Sphagnum</taxon>
    </lineage>
</organism>
<evidence type="ECO:0000313" key="9">
    <source>
        <dbReference type="Proteomes" id="UP001497444"/>
    </source>
</evidence>
<comment type="subcellular location">
    <subcellularLocation>
        <location evidence="1">Golgi apparatus membrane</location>
        <topology evidence="1">Single-pass type II membrane protein</topology>
    </subcellularLocation>
</comment>
<keyword evidence="4" id="KW-0333">Golgi apparatus</keyword>
<evidence type="ECO:0000259" key="7">
    <source>
        <dbReference type="Pfam" id="PF03016"/>
    </source>
</evidence>
<protein>
    <recommendedName>
        <fullName evidence="7">Exostosin GT47 domain-containing protein</fullName>
    </recommendedName>
</protein>
<reference evidence="8" key="1">
    <citation type="submission" date="2024-02" db="EMBL/GenBank/DDBJ databases">
        <authorList>
            <consortium name="ELIXIR-Norway"/>
            <consortium name="Elixir Norway"/>
        </authorList>
    </citation>
    <scope>NUCLEOTIDE SEQUENCE</scope>
</reference>